<proteinExistence type="predicted"/>
<dbReference type="Gene3D" id="1.20.120.20">
    <property type="entry name" value="Apolipoprotein"/>
    <property type="match status" value="1"/>
</dbReference>
<evidence type="ECO:0000256" key="1">
    <source>
        <dbReference type="SAM" id="Phobius"/>
    </source>
</evidence>
<keyword evidence="1" id="KW-0812">Transmembrane</keyword>
<accession>A0ABY1GJR1</accession>
<keyword evidence="1" id="KW-0472">Membrane</keyword>
<comment type="caution">
    <text evidence="2">The sequence shown here is derived from an EMBL/GenBank/DDBJ whole genome shotgun (WGS) entry which is preliminary data.</text>
</comment>
<feature type="transmembrane region" description="Helical" evidence="1">
    <location>
        <begin position="18"/>
        <end position="36"/>
    </location>
</feature>
<sequence length="704" mass="77550">MNFLEFFIPDFSELLQKFFSFGIFGLLLITVTLLFINAKSKNWEKNWNGNLSSDDSLLGSEQGTIYDISEAVATKSEKLSESMPSFLLMIGLLGTFLGLGIALNDASEIIGGKGGLSGQNYDDIMTKLNGMMTGLGTKFKASIWGISGFIILRVINGASQVDKKRLDWCAAKIKEDNAIKNDLRSKHESLRLDQTITASEKLGDNINSVLLDGFEKQALVMKQNLEVIEKTHLQNIELGSEFKQLSALLSNVFSNLSHLNEKLVQESETNNEKLDDLVSGLFEFKSECLDMQKQNAITSHKVVSEIVNLEKSLVTNGKEHLDSVNQGFQDITQCLSGIGVASRESSEKIVLQLKDSSEKTEANLQKISKDFERVASATQESSKQMKEFSQSTKSSLTTLGVSSERMEKASVGIQQGASKLSSAVGNFENNIRKVMNKVSTDLDGTISNMSNTFTDSMSTMAQDMSSSTHEISNAVKSNAKSVEATMATVKSSISDSLKIQQKSSAEFQLSSQTLNETMEEVTALVTDLKESIQSGLSAVSRSGKEVKSLNQAYKSISSTVTESYEQNKLLLSELNAICSEIKRNNDTSYVLKSSLENGQKQSLEKISVLIGLLRDSNENKSELNEIKELRKSVSDYYKMANEERRLQPTKIKEALSSINSLEKISNDLVLNNRELRGMSDSLQSISLSIEELSTKNIRNDVVPA</sequence>
<dbReference type="EMBL" id="FPAZ01000013">
    <property type="protein sequence ID" value="SFT87162.1"/>
    <property type="molecule type" value="Genomic_DNA"/>
</dbReference>
<reference evidence="2 3" key="1">
    <citation type="submission" date="2016-10" db="EMBL/GenBank/DDBJ databases">
        <authorList>
            <person name="Varghese N."/>
            <person name="Submissions S."/>
        </authorList>
    </citation>
    <scope>NUCLEOTIDE SEQUENCE [LARGE SCALE GENOMIC DNA]</scope>
    <source>
        <strain evidence="2 3">CGMCC 1.8499</strain>
    </source>
</reference>
<evidence type="ECO:0000313" key="2">
    <source>
        <dbReference type="EMBL" id="SFT87162.1"/>
    </source>
</evidence>
<keyword evidence="1" id="KW-1133">Transmembrane helix</keyword>
<gene>
    <name evidence="2" type="ORF">SAMN04487854_11313</name>
</gene>
<keyword evidence="3" id="KW-1185">Reference proteome</keyword>
<name>A0ABY1GJR1_9GAMM</name>
<dbReference type="RefSeq" id="WP_074989433.1">
    <property type="nucleotide sequence ID" value="NZ_FPAZ01000013.1"/>
</dbReference>
<feature type="transmembrane region" description="Helical" evidence="1">
    <location>
        <begin position="85"/>
        <end position="103"/>
    </location>
</feature>
<evidence type="ECO:0008006" key="4">
    <source>
        <dbReference type="Google" id="ProtNLM"/>
    </source>
</evidence>
<evidence type="ECO:0000313" key="3">
    <source>
        <dbReference type="Proteomes" id="UP000183805"/>
    </source>
</evidence>
<organism evidence="2 3">
    <name type="scientific">Pseudoalteromonas lipolytica</name>
    <dbReference type="NCBI Taxonomy" id="570156"/>
    <lineage>
        <taxon>Bacteria</taxon>
        <taxon>Pseudomonadati</taxon>
        <taxon>Pseudomonadota</taxon>
        <taxon>Gammaproteobacteria</taxon>
        <taxon>Alteromonadales</taxon>
        <taxon>Pseudoalteromonadaceae</taxon>
        <taxon>Pseudoalteromonas</taxon>
    </lineage>
</organism>
<protein>
    <recommendedName>
        <fullName evidence="4">MotA/TolQ/ExbB proton channel domain-containing protein</fullName>
    </recommendedName>
</protein>
<dbReference type="Proteomes" id="UP000183805">
    <property type="component" value="Unassembled WGS sequence"/>
</dbReference>